<dbReference type="AlphaFoldDB" id="G0VSD1"/>
<sequence>MLTHDYAIDPKSMMFALLGTQTHANLEHGMEEGDLGEQRLDDGVSTGAFDFYSPENGGTLFDYKTYGSYVAAKTMGMGTQKVLVGHYKNGKPRYRTIITYGNAKHMFDLAVQMNDYRMKIENILHKPVANMVCEIIVRDGNTYMATSRGVTENAYLVPVGKISDRWMKRYMEKKAGDLIKALETKTLPPPCKTRECWGGNKCEKFCAVNKFCDAYGGK</sequence>
<evidence type="ECO:0000313" key="2">
    <source>
        <dbReference type="Proteomes" id="UP000010111"/>
    </source>
</evidence>
<dbReference type="RefSeq" id="WP_014016894.1">
    <property type="nucleotide sequence ID" value="NC_015873.1"/>
</dbReference>
<accession>G0VSD1</accession>
<organism evidence="1 2">
    <name type="scientific">Megasphaera elsdenii DSM 20460</name>
    <dbReference type="NCBI Taxonomy" id="1064535"/>
    <lineage>
        <taxon>Bacteria</taxon>
        <taxon>Bacillati</taxon>
        <taxon>Bacillota</taxon>
        <taxon>Negativicutes</taxon>
        <taxon>Veillonellales</taxon>
        <taxon>Veillonellaceae</taxon>
        <taxon>Megasphaera</taxon>
    </lineage>
</organism>
<dbReference type="STRING" id="1064535.MELS_1953"/>
<dbReference type="EMBL" id="HE576794">
    <property type="protein sequence ID" value="CCC74171.1"/>
    <property type="molecule type" value="Genomic_DNA"/>
</dbReference>
<gene>
    <name evidence="1" type="ORF">MELS_1953</name>
</gene>
<name>G0VSD1_MEGEL</name>
<proteinExistence type="predicted"/>
<dbReference type="KEGG" id="med:MELS_1953"/>
<dbReference type="eggNOG" id="ENOG502Z9SX">
    <property type="taxonomic scope" value="Bacteria"/>
</dbReference>
<reference evidence="1 2" key="1">
    <citation type="journal article" date="2011" name="J. Bacteriol.">
        <title>Genome Sequence of the Ruminal Bacterium Megasphaera elsdenii.</title>
        <authorList>
            <person name="Marx H."/>
            <person name="Graf A.B."/>
            <person name="Tatto N."/>
            <person name="Thallinger G.G."/>
            <person name="Mattanovich D."/>
            <person name="Sauer M."/>
        </authorList>
    </citation>
    <scope>NUCLEOTIDE SEQUENCE [LARGE SCALE GENOMIC DNA]</scope>
    <source>
        <strain evidence="1 2">DSM 20460</strain>
    </source>
</reference>
<dbReference type="Proteomes" id="UP000010111">
    <property type="component" value="Chromosome"/>
</dbReference>
<evidence type="ECO:0000313" key="1">
    <source>
        <dbReference type="EMBL" id="CCC74171.1"/>
    </source>
</evidence>
<keyword evidence="2" id="KW-1185">Reference proteome</keyword>
<dbReference type="HOGENOM" id="CLU_081303_0_0_9"/>
<protein>
    <submittedName>
        <fullName evidence="1">Uncharacterized protein</fullName>
    </submittedName>
</protein>